<dbReference type="Proteomes" id="UP000234323">
    <property type="component" value="Unassembled WGS sequence"/>
</dbReference>
<evidence type="ECO:0000313" key="3">
    <source>
        <dbReference type="Proteomes" id="UP000234323"/>
    </source>
</evidence>
<gene>
    <name evidence="2" type="ORF">RhiirA4_393875</name>
</gene>
<dbReference type="Pfam" id="PF00240">
    <property type="entry name" value="ubiquitin"/>
    <property type="match status" value="2"/>
</dbReference>
<dbReference type="EMBL" id="LLXI01000075">
    <property type="protein sequence ID" value="PKY39756.1"/>
    <property type="molecule type" value="Genomic_DNA"/>
</dbReference>
<dbReference type="InterPro" id="IPR000626">
    <property type="entry name" value="Ubiquitin-like_dom"/>
</dbReference>
<dbReference type="FunFam" id="3.10.20.90:FF:000205">
    <property type="entry name" value="2'-5'-oligoadenylate synthase-like protein 2"/>
    <property type="match status" value="1"/>
</dbReference>
<feature type="domain" description="Ubiquitin-like" evidence="1">
    <location>
        <begin position="1"/>
        <end position="66"/>
    </location>
</feature>
<dbReference type="PROSITE" id="PS50053">
    <property type="entry name" value="UBIQUITIN_2"/>
    <property type="match status" value="2"/>
</dbReference>
<dbReference type="VEuPathDB" id="FungiDB:RhiirA1_415390"/>
<proteinExistence type="predicted"/>
<feature type="domain" description="Ubiquitin-like" evidence="1">
    <location>
        <begin position="67"/>
        <end position="146"/>
    </location>
</feature>
<dbReference type="Gene3D" id="3.10.20.90">
    <property type="entry name" value="Phosphatidylinositol 3-kinase Catalytic Subunit, Chain A, domain 1"/>
    <property type="match status" value="2"/>
</dbReference>
<dbReference type="InterPro" id="IPR019956">
    <property type="entry name" value="Ubiquitin_dom"/>
</dbReference>
<dbReference type="CDD" id="cd17039">
    <property type="entry name" value="Ubl_ubiquitin_like"/>
    <property type="match status" value="1"/>
</dbReference>
<dbReference type="SUPFAM" id="SSF54236">
    <property type="entry name" value="Ubiquitin-like"/>
    <property type="match status" value="2"/>
</dbReference>
<dbReference type="OrthoDB" id="428577at2759"/>
<keyword evidence="3" id="KW-1185">Reference proteome</keyword>
<dbReference type="PRINTS" id="PR00348">
    <property type="entry name" value="UBIQUITIN"/>
</dbReference>
<dbReference type="InterPro" id="IPR050158">
    <property type="entry name" value="Ubiquitin_ubiquitin-like"/>
</dbReference>
<sequence>MKVSLEINSDDTISQVKQKVEKLIQVKTENQELFLGNKQLKDNLKVTDYKIGSDENIRLVRKAEGGIQVFVKDTVPTSTKSSTAIIINPSSTVHDLKKKYNERTAFPIEHQRLIFKGKQLEDDRKLSEYKIKHESCIHLVARLPGGF</sequence>
<accession>A0A2I1FZI2</accession>
<dbReference type="PANTHER" id="PTHR10666">
    <property type="entry name" value="UBIQUITIN"/>
    <property type="match status" value="1"/>
</dbReference>
<organism evidence="2 3">
    <name type="scientific">Rhizophagus irregularis</name>
    <dbReference type="NCBI Taxonomy" id="588596"/>
    <lineage>
        <taxon>Eukaryota</taxon>
        <taxon>Fungi</taxon>
        <taxon>Fungi incertae sedis</taxon>
        <taxon>Mucoromycota</taxon>
        <taxon>Glomeromycotina</taxon>
        <taxon>Glomeromycetes</taxon>
        <taxon>Glomerales</taxon>
        <taxon>Glomeraceae</taxon>
        <taxon>Rhizophagus</taxon>
    </lineage>
</organism>
<dbReference type="AlphaFoldDB" id="A0A2I1FZI2"/>
<comment type="caution">
    <text evidence="2">The sequence shown here is derived from an EMBL/GenBank/DDBJ whole genome shotgun (WGS) entry which is preliminary data.</text>
</comment>
<protein>
    <submittedName>
        <fullName evidence="2">Polyubiqutin 4</fullName>
    </submittedName>
</protein>
<evidence type="ECO:0000259" key="1">
    <source>
        <dbReference type="PROSITE" id="PS50053"/>
    </source>
</evidence>
<evidence type="ECO:0000313" key="2">
    <source>
        <dbReference type="EMBL" id="PKY39756.1"/>
    </source>
</evidence>
<dbReference type="SMART" id="SM00213">
    <property type="entry name" value="UBQ"/>
    <property type="match status" value="2"/>
</dbReference>
<name>A0A2I1FZI2_9GLOM</name>
<dbReference type="InterPro" id="IPR029071">
    <property type="entry name" value="Ubiquitin-like_domsf"/>
</dbReference>
<reference evidence="2 3" key="1">
    <citation type="submission" date="2015-10" db="EMBL/GenBank/DDBJ databases">
        <title>Genome analyses suggest a sexual origin of heterokaryosis in a supposedly ancient asexual fungus.</title>
        <authorList>
            <person name="Ropars J."/>
            <person name="Sedzielewska K."/>
            <person name="Noel J."/>
            <person name="Charron P."/>
            <person name="Farinelli L."/>
            <person name="Marton T."/>
            <person name="Kruger M."/>
            <person name="Pelin A."/>
            <person name="Brachmann A."/>
            <person name="Corradi N."/>
        </authorList>
    </citation>
    <scope>NUCLEOTIDE SEQUENCE [LARGE SCALE GENOMIC DNA]</scope>
    <source>
        <strain evidence="2 3">A4</strain>
    </source>
</reference>